<gene>
    <name evidence="1" type="ORF">LTR37_006784</name>
</gene>
<accession>A0ACC3NFH6</accession>
<reference evidence="1" key="1">
    <citation type="submission" date="2023-07" db="EMBL/GenBank/DDBJ databases">
        <title>Black Yeasts Isolated from many extreme environments.</title>
        <authorList>
            <person name="Coleine C."/>
            <person name="Stajich J.E."/>
            <person name="Selbmann L."/>
        </authorList>
    </citation>
    <scope>NUCLEOTIDE SEQUENCE</scope>
    <source>
        <strain evidence="1">CCFEE 5714</strain>
    </source>
</reference>
<dbReference type="Proteomes" id="UP001281147">
    <property type="component" value="Unassembled WGS sequence"/>
</dbReference>
<evidence type="ECO:0000313" key="2">
    <source>
        <dbReference type="Proteomes" id="UP001281147"/>
    </source>
</evidence>
<dbReference type="EMBL" id="JAUTXU010000045">
    <property type="protein sequence ID" value="KAK3716054.1"/>
    <property type="molecule type" value="Genomic_DNA"/>
</dbReference>
<comment type="caution">
    <text evidence="1">The sequence shown here is derived from an EMBL/GenBank/DDBJ whole genome shotgun (WGS) entry which is preliminary data.</text>
</comment>
<evidence type="ECO:0000313" key="1">
    <source>
        <dbReference type="EMBL" id="KAK3716054.1"/>
    </source>
</evidence>
<proteinExistence type="predicted"/>
<sequence length="215" mass="24065">MSTLFSSSTTFDAIYHLLNAEDEVEKDRLTERWRNSKLEELNFMGIVGGLLAAVLTSTNSWPEVLHDGRTQPWQVRACWFSGLVCALASVLTAASQSIRLHRMSSLPNANACIRALLSSRTKGRQGEVLPRRAHVYLWQMSVLYLMCSVFIMIAGMFVLLWSAVGGKNWWDGQVQLAITFTCVVFVIGCVFACEQYTLFAWNGSGDKTADRSVRL</sequence>
<protein>
    <submittedName>
        <fullName evidence="1">Uncharacterized protein</fullName>
    </submittedName>
</protein>
<organism evidence="1 2">
    <name type="scientific">Vermiconidia calcicola</name>
    <dbReference type="NCBI Taxonomy" id="1690605"/>
    <lineage>
        <taxon>Eukaryota</taxon>
        <taxon>Fungi</taxon>
        <taxon>Dikarya</taxon>
        <taxon>Ascomycota</taxon>
        <taxon>Pezizomycotina</taxon>
        <taxon>Dothideomycetes</taxon>
        <taxon>Dothideomycetidae</taxon>
        <taxon>Mycosphaerellales</taxon>
        <taxon>Extremaceae</taxon>
        <taxon>Vermiconidia</taxon>
    </lineage>
</organism>
<keyword evidence="2" id="KW-1185">Reference proteome</keyword>
<name>A0ACC3NFH6_9PEZI</name>